<dbReference type="AlphaFoldDB" id="A0A2H0KUZ9"/>
<dbReference type="Proteomes" id="UP000229317">
    <property type="component" value="Unassembled WGS sequence"/>
</dbReference>
<evidence type="ECO:0000313" key="3">
    <source>
        <dbReference type="Proteomes" id="UP000229317"/>
    </source>
</evidence>
<dbReference type="CDD" id="cd05379">
    <property type="entry name" value="CAP_bacterial"/>
    <property type="match status" value="1"/>
</dbReference>
<dbReference type="InterPro" id="IPR035940">
    <property type="entry name" value="CAP_sf"/>
</dbReference>
<reference evidence="2 3" key="1">
    <citation type="submission" date="2017-09" db="EMBL/GenBank/DDBJ databases">
        <title>Depth-based differentiation of microbial function through sediment-hosted aquifers and enrichment of novel symbionts in the deep terrestrial subsurface.</title>
        <authorList>
            <person name="Probst A.J."/>
            <person name="Ladd B."/>
            <person name="Jarett J.K."/>
            <person name="Geller-Mcgrath D.E."/>
            <person name="Sieber C.M."/>
            <person name="Emerson J.B."/>
            <person name="Anantharaman K."/>
            <person name="Thomas B.C."/>
            <person name="Malmstrom R."/>
            <person name="Stieglmeier M."/>
            <person name="Klingl A."/>
            <person name="Woyke T."/>
            <person name="Ryan C.M."/>
            <person name="Banfield J.F."/>
        </authorList>
    </citation>
    <scope>NUCLEOTIDE SEQUENCE [LARGE SCALE GENOMIC DNA]</scope>
    <source>
        <strain evidence="2">CG11_big_fil_rev_8_21_14_0_20_40_15</strain>
    </source>
</reference>
<dbReference type="Gene3D" id="3.40.33.10">
    <property type="entry name" value="CAP"/>
    <property type="match status" value="1"/>
</dbReference>
<comment type="caution">
    <text evidence="2">The sequence shown here is derived from an EMBL/GenBank/DDBJ whole genome shotgun (WGS) entry which is preliminary data.</text>
</comment>
<proteinExistence type="predicted"/>
<name>A0A2H0KUZ9_9BACT</name>
<sequence>MKYKIVIFIFLALAAAGFYFHNDIATFYLGLTQNLSQFEKISIDSLINKVQQPVSLPPPLRLPEQATESFLTKAGTIKWTNEQRTANNLPPLAQNPKLDAAAQAKTQDMLRLQYFGHVSPSGAGAADLAKNAGYQFIAIGENLAMGDFKDDQALVLAWMNSPGHRANILNSRYTEIGVAVLRGSFENQTTWLAVQEFGLPLSACPQPDAKIKIAIDSYNSQLEQWSQTLQAQKSALENPRGLSREEYINKVNTYNDLVSQYNAFVAQIKILINQYNNQIELFNECVR</sequence>
<dbReference type="PANTHER" id="PTHR31157">
    <property type="entry name" value="SCP DOMAIN-CONTAINING PROTEIN"/>
    <property type="match status" value="1"/>
</dbReference>
<evidence type="ECO:0000313" key="2">
    <source>
        <dbReference type="EMBL" id="PIQ75115.1"/>
    </source>
</evidence>
<dbReference type="SUPFAM" id="SSF55797">
    <property type="entry name" value="PR-1-like"/>
    <property type="match status" value="1"/>
</dbReference>
<dbReference type="InterPro" id="IPR014044">
    <property type="entry name" value="CAP_dom"/>
</dbReference>
<accession>A0A2H0KUZ9</accession>
<organism evidence="2 3">
    <name type="scientific">Candidatus Portnoybacteria bacterium CG11_big_fil_rev_8_21_14_0_20_40_15</name>
    <dbReference type="NCBI Taxonomy" id="1974817"/>
    <lineage>
        <taxon>Bacteria</taxon>
        <taxon>Candidatus Portnoyibacteriota</taxon>
    </lineage>
</organism>
<evidence type="ECO:0000259" key="1">
    <source>
        <dbReference type="Pfam" id="PF00188"/>
    </source>
</evidence>
<dbReference type="Pfam" id="PF00188">
    <property type="entry name" value="CAP"/>
    <property type="match status" value="1"/>
</dbReference>
<feature type="domain" description="SCP" evidence="1">
    <location>
        <begin position="80"/>
        <end position="188"/>
    </location>
</feature>
<protein>
    <recommendedName>
        <fullName evidence="1">SCP domain-containing protein</fullName>
    </recommendedName>
</protein>
<gene>
    <name evidence="2" type="ORF">COV84_02880</name>
</gene>
<dbReference type="EMBL" id="PCVO01000045">
    <property type="protein sequence ID" value="PIQ75115.1"/>
    <property type="molecule type" value="Genomic_DNA"/>
</dbReference>
<dbReference type="PANTHER" id="PTHR31157:SF1">
    <property type="entry name" value="SCP DOMAIN-CONTAINING PROTEIN"/>
    <property type="match status" value="1"/>
</dbReference>